<evidence type="ECO:0000256" key="5">
    <source>
        <dbReference type="ARBA" id="ARBA00004661"/>
    </source>
</evidence>
<comment type="subcellular location">
    <subcellularLocation>
        <location evidence="4 18">Cytoplasm</location>
    </subcellularLocation>
</comment>
<evidence type="ECO:0000256" key="9">
    <source>
        <dbReference type="ARBA" id="ARBA00022490"/>
    </source>
</evidence>
<evidence type="ECO:0000256" key="4">
    <source>
        <dbReference type="ARBA" id="ARBA00004496"/>
    </source>
</evidence>
<dbReference type="PIRSF" id="PIRSF001455">
    <property type="entry name" value="DHQ_synth"/>
    <property type="match status" value="1"/>
</dbReference>
<evidence type="ECO:0000256" key="6">
    <source>
        <dbReference type="ARBA" id="ARBA00005412"/>
    </source>
</evidence>
<dbReference type="EMBL" id="PIPL01000003">
    <property type="protein sequence ID" value="RUO23868.1"/>
    <property type="molecule type" value="Genomic_DNA"/>
</dbReference>
<evidence type="ECO:0000256" key="15">
    <source>
        <dbReference type="ARBA" id="ARBA00023141"/>
    </source>
</evidence>
<keyword evidence="17 18" id="KW-0170">Cobalt</keyword>
<keyword evidence="16 18" id="KW-0456">Lyase</keyword>
<comment type="cofactor">
    <cofactor evidence="18">
        <name>Co(2+)</name>
        <dbReference type="ChEBI" id="CHEBI:48828"/>
    </cofactor>
    <cofactor evidence="18">
        <name>Zn(2+)</name>
        <dbReference type="ChEBI" id="CHEBI:29105"/>
    </cofactor>
    <text evidence="18">Binds 1 divalent metal cation per subunit. Can use either Co(2+) or Zn(2+).</text>
</comment>
<proteinExistence type="inferred from homology"/>
<dbReference type="Gene3D" id="1.20.1090.10">
    <property type="entry name" value="Dehydroquinate synthase-like - alpha domain"/>
    <property type="match status" value="1"/>
</dbReference>
<dbReference type="RefSeq" id="WP_126804288.1">
    <property type="nucleotide sequence ID" value="NZ_PIPL01000003.1"/>
</dbReference>
<dbReference type="Gene3D" id="3.40.50.1970">
    <property type="match status" value="1"/>
</dbReference>
<feature type="binding site" evidence="18">
    <location>
        <position position="150"/>
    </location>
    <ligand>
        <name>NAD(+)</name>
        <dbReference type="ChEBI" id="CHEBI:57540"/>
    </ligand>
</feature>
<feature type="domain" description="3-dehydroquinate synthase C-terminal" evidence="20">
    <location>
        <begin position="180"/>
        <end position="324"/>
    </location>
</feature>
<dbReference type="UniPathway" id="UPA00053">
    <property type="reaction ID" value="UER00085"/>
</dbReference>
<evidence type="ECO:0000256" key="17">
    <source>
        <dbReference type="ARBA" id="ARBA00023285"/>
    </source>
</evidence>
<dbReference type="HAMAP" id="MF_00110">
    <property type="entry name" value="DHQ_synthase"/>
    <property type="match status" value="1"/>
</dbReference>
<evidence type="ECO:0000256" key="2">
    <source>
        <dbReference type="ARBA" id="ARBA00001911"/>
    </source>
</evidence>
<evidence type="ECO:0000256" key="18">
    <source>
        <dbReference type="HAMAP-Rule" id="MF_00110"/>
    </source>
</evidence>
<evidence type="ECO:0000256" key="14">
    <source>
        <dbReference type="ARBA" id="ARBA00023027"/>
    </source>
</evidence>
<dbReference type="CDD" id="cd08195">
    <property type="entry name" value="DHQS"/>
    <property type="match status" value="1"/>
</dbReference>
<dbReference type="InterPro" id="IPR030963">
    <property type="entry name" value="DHQ_synth_fam"/>
</dbReference>
<dbReference type="OrthoDB" id="9806583at2"/>
<feature type="domain" description="3-dehydroquinate synthase N-terminal" evidence="19">
    <location>
        <begin position="66"/>
        <end position="178"/>
    </location>
</feature>
<evidence type="ECO:0000256" key="13">
    <source>
        <dbReference type="ARBA" id="ARBA00022833"/>
    </source>
</evidence>
<dbReference type="InterPro" id="IPR050071">
    <property type="entry name" value="Dehydroquinate_synthase"/>
</dbReference>
<keyword evidence="15 18" id="KW-0057">Aromatic amino acid biosynthesis</keyword>
<evidence type="ECO:0000256" key="8">
    <source>
        <dbReference type="ARBA" id="ARBA00017684"/>
    </source>
</evidence>
<comment type="function">
    <text evidence="3 18">Catalyzes the conversion of 3-deoxy-D-arabino-heptulosonate 7-phosphate (DAHP) to dehydroquinate (DHQ).</text>
</comment>
<dbReference type="EC" id="4.2.3.4" evidence="7 18"/>
<dbReference type="GO" id="GO:0046872">
    <property type="term" value="F:metal ion binding"/>
    <property type="evidence" value="ECO:0007669"/>
    <property type="project" value="UniProtKB-KW"/>
</dbReference>
<evidence type="ECO:0000256" key="3">
    <source>
        <dbReference type="ARBA" id="ARBA00003485"/>
    </source>
</evidence>
<dbReference type="InterPro" id="IPR030960">
    <property type="entry name" value="DHQS/DOIS_N"/>
</dbReference>
<dbReference type="NCBIfam" id="TIGR01357">
    <property type="entry name" value="aroB"/>
    <property type="match status" value="1"/>
</dbReference>
<accession>A0A432W3F3</accession>
<feature type="binding site" evidence="18">
    <location>
        <begin position="104"/>
        <end position="108"/>
    </location>
    <ligand>
        <name>NAD(+)</name>
        <dbReference type="ChEBI" id="CHEBI:57540"/>
    </ligand>
</feature>
<evidence type="ECO:0000256" key="11">
    <source>
        <dbReference type="ARBA" id="ARBA00022723"/>
    </source>
</evidence>
<keyword evidence="10 18" id="KW-0028">Amino-acid biosynthesis</keyword>
<dbReference type="GO" id="GO:0000166">
    <property type="term" value="F:nucleotide binding"/>
    <property type="evidence" value="ECO:0007669"/>
    <property type="project" value="UniProtKB-KW"/>
</dbReference>
<feature type="binding site" evidence="18">
    <location>
        <position position="141"/>
    </location>
    <ligand>
        <name>NAD(+)</name>
        <dbReference type="ChEBI" id="CHEBI:57540"/>
    </ligand>
</feature>
<evidence type="ECO:0000256" key="12">
    <source>
        <dbReference type="ARBA" id="ARBA00022741"/>
    </source>
</evidence>
<dbReference type="GO" id="GO:0003856">
    <property type="term" value="F:3-dehydroquinate synthase activity"/>
    <property type="evidence" value="ECO:0007669"/>
    <property type="project" value="UniProtKB-UniRule"/>
</dbReference>
<evidence type="ECO:0000256" key="16">
    <source>
        <dbReference type="ARBA" id="ARBA00023239"/>
    </source>
</evidence>
<keyword evidence="22" id="KW-1185">Reference proteome</keyword>
<dbReference type="Pfam" id="PF24621">
    <property type="entry name" value="DHQS_C"/>
    <property type="match status" value="1"/>
</dbReference>
<keyword evidence="14 18" id="KW-0520">NAD</keyword>
<evidence type="ECO:0000259" key="19">
    <source>
        <dbReference type="Pfam" id="PF01761"/>
    </source>
</evidence>
<keyword evidence="12 18" id="KW-0547">Nucleotide-binding</keyword>
<dbReference type="Pfam" id="PF01761">
    <property type="entry name" value="DHQ_synthase"/>
    <property type="match status" value="1"/>
</dbReference>
<comment type="pathway">
    <text evidence="5 18">Metabolic intermediate biosynthesis; chorismate biosynthesis; chorismate from D-erythrose 4-phosphate and phosphoenolpyruvate: step 2/7.</text>
</comment>
<dbReference type="InterPro" id="IPR056179">
    <property type="entry name" value="DHQS_C"/>
</dbReference>
<dbReference type="GO" id="GO:0005737">
    <property type="term" value="C:cytoplasm"/>
    <property type="evidence" value="ECO:0007669"/>
    <property type="project" value="UniProtKB-SubCell"/>
</dbReference>
<dbReference type="FunFam" id="3.40.50.1970:FF:000001">
    <property type="entry name" value="3-dehydroquinate synthase"/>
    <property type="match status" value="1"/>
</dbReference>
<dbReference type="SUPFAM" id="SSF56796">
    <property type="entry name" value="Dehydroquinate synthase-like"/>
    <property type="match status" value="1"/>
</dbReference>
<comment type="catalytic activity">
    <reaction evidence="1 18">
        <text>7-phospho-2-dehydro-3-deoxy-D-arabino-heptonate = 3-dehydroquinate + phosphate</text>
        <dbReference type="Rhea" id="RHEA:21968"/>
        <dbReference type="ChEBI" id="CHEBI:32364"/>
        <dbReference type="ChEBI" id="CHEBI:43474"/>
        <dbReference type="ChEBI" id="CHEBI:58394"/>
        <dbReference type="EC" id="4.2.3.4"/>
    </reaction>
</comment>
<dbReference type="Proteomes" id="UP000288293">
    <property type="component" value="Unassembled WGS sequence"/>
</dbReference>
<sequence>MQQITVQLGTRSYPISIGSGLLPMLSSQLKKHLRRQVFIITNTRVAELYLEKVKQALQPDHQINWFIMQDGEAYKNFESYQQALDHLITASYGRDCTVVALGGGVVGDLAGFVAASYQRGVDFVQLPTTLLSQVDSSVGGKTAINHPQGKNLVGAFHQPQAVVIDIDCLQTLPERELKAGLAEIIKYGIMADAEFFAWLETNIKKLLELDAESITYAIATSCQIKANVVAGDEREKGQRALLNLGHTFGHAIETASGYGNWLHGEAVAAGMAIAAQVAQCEELISNQDYQRILRLLVAAGLPVNAPSTISWPEWQQLMGRDKKVQAGQIRYVLPTAIGAAKITTDISDSTLQQCVAEVRAL</sequence>
<keyword evidence="11 18" id="KW-0479">Metal-binding</keyword>
<evidence type="ECO:0000256" key="1">
    <source>
        <dbReference type="ARBA" id="ARBA00001393"/>
    </source>
</evidence>
<reference evidence="21 22" key="1">
    <citation type="journal article" date="2011" name="Front. Microbiol.">
        <title>Genomic signatures of strain selection and enhancement in Bacillus atrophaeus var. globigii, a historical biowarfare simulant.</title>
        <authorList>
            <person name="Gibbons H.S."/>
            <person name="Broomall S.M."/>
            <person name="McNew L.A."/>
            <person name="Daligault H."/>
            <person name="Chapman C."/>
            <person name="Bruce D."/>
            <person name="Karavis M."/>
            <person name="Krepps M."/>
            <person name="McGregor P.A."/>
            <person name="Hong C."/>
            <person name="Park K.H."/>
            <person name="Akmal A."/>
            <person name="Feldman A."/>
            <person name="Lin J.S."/>
            <person name="Chang W.E."/>
            <person name="Higgs B.W."/>
            <person name="Demirev P."/>
            <person name="Lindquist J."/>
            <person name="Liem A."/>
            <person name="Fochler E."/>
            <person name="Read T.D."/>
            <person name="Tapia R."/>
            <person name="Johnson S."/>
            <person name="Bishop-Lilly K.A."/>
            <person name="Detter C."/>
            <person name="Han C."/>
            <person name="Sozhamannan S."/>
            <person name="Rosenzweig C.N."/>
            <person name="Skowronski E.W."/>
        </authorList>
    </citation>
    <scope>NUCLEOTIDE SEQUENCE [LARGE SCALE GENOMIC DNA]</scope>
    <source>
        <strain evidence="21 22">MLST1</strain>
    </source>
</reference>
<dbReference type="GO" id="GO:0009423">
    <property type="term" value="P:chorismate biosynthetic process"/>
    <property type="evidence" value="ECO:0007669"/>
    <property type="project" value="UniProtKB-UniRule"/>
</dbReference>
<dbReference type="GO" id="GO:0008652">
    <property type="term" value="P:amino acid biosynthetic process"/>
    <property type="evidence" value="ECO:0007669"/>
    <property type="project" value="UniProtKB-KW"/>
</dbReference>
<feature type="binding site" evidence="18">
    <location>
        <begin position="168"/>
        <end position="171"/>
    </location>
    <ligand>
        <name>NAD(+)</name>
        <dbReference type="ChEBI" id="CHEBI:57540"/>
    </ligand>
</feature>
<evidence type="ECO:0000313" key="22">
    <source>
        <dbReference type="Proteomes" id="UP000288293"/>
    </source>
</evidence>
<gene>
    <name evidence="18" type="primary">aroB</name>
    <name evidence="21" type="ORF">CWE09_11995</name>
</gene>
<keyword evidence="9 18" id="KW-0963">Cytoplasm</keyword>
<protein>
    <recommendedName>
        <fullName evidence="8 18">3-dehydroquinate synthase</fullName>
        <shortName evidence="18">DHQS</shortName>
        <ecNumber evidence="7 18">4.2.3.4</ecNumber>
    </recommendedName>
</protein>
<evidence type="ECO:0000313" key="21">
    <source>
        <dbReference type="EMBL" id="RUO23868.1"/>
    </source>
</evidence>
<feature type="binding site" evidence="18">
    <location>
        <begin position="128"/>
        <end position="129"/>
    </location>
    <ligand>
        <name>NAD(+)</name>
        <dbReference type="ChEBI" id="CHEBI:57540"/>
    </ligand>
</feature>
<dbReference type="AlphaFoldDB" id="A0A432W3F3"/>
<feature type="binding site" evidence="18">
    <location>
        <begin position="70"/>
        <end position="75"/>
    </location>
    <ligand>
        <name>NAD(+)</name>
        <dbReference type="ChEBI" id="CHEBI:57540"/>
    </ligand>
</feature>
<dbReference type="PANTHER" id="PTHR43622">
    <property type="entry name" value="3-DEHYDROQUINATE SYNTHASE"/>
    <property type="match status" value="1"/>
</dbReference>
<name>A0A432W3F3_9GAMM</name>
<feature type="binding site" evidence="18">
    <location>
        <position position="263"/>
    </location>
    <ligand>
        <name>Zn(2+)</name>
        <dbReference type="ChEBI" id="CHEBI:29105"/>
    </ligand>
</feature>
<evidence type="ECO:0000256" key="7">
    <source>
        <dbReference type="ARBA" id="ARBA00013031"/>
    </source>
</evidence>
<comment type="cofactor">
    <cofactor evidence="2 18">
        <name>NAD(+)</name>
        <dbReference type="ChEBI" id="CHEBI:57540"/>
    </cofactor>
</comment>
<keyword evidence="13 18" id="KW-0862">Zinc</keyword>
<organism evidence="21 22">
    <name type="scientific">Aliidiomarina minuta</name>
    <dbReference type="NCBI Taxonomy" id="880057"/>
    <lineage>
        <taxon>Bacteria</taxon>
        <taxon>Pseudomonadati</taxon>
        <taxon>Pseudomonadota</taxon>
        <taxon>Gammaproteobacteria</taxon>
        <taxon>Alteromonadales</taxon>
        <taxon>Idiomarinaceae</taxon>
        <taxon>Aliidiomarina</taxon>
    </lineage>
</organism>
<dbReference type="GO" id="GO:0009073">
    <property type="term" value="P:aromatic amino acid family biosynthetic process"/>
    <property type="evidence" value="ECO:0007669"/>
    <property type="project" value="UniProtKB-KW"/>
</dbReference>
<evidence type="ECO:0000256" key="10">
    <source>
        <dbReference type="ARBA" id="ARBA00022605"/>
    </source>
</evidence>
<feature type="binding site" evidence="18">
    <location>
        <position position="246"/>
    </location>
    <ligand>
        <name>Zn(2+)</name>
        <dbReference type="ChEBI" id="CHEBI:29105"/>
    </ligand>
</feature>
<dbReference type="InterPro" id="IPR016037">
    <property type="entry name" value="DHQ_synth_AroB"/>
</dbReference>
<dbReference type="PANTHER" id="PTHR43622:SF7">
    <property type="entry name" value="3-DEHYDROQUINATE SYNTHASE, CHLOROPLASTIC"/>
    <property type="match status" value="1"/>
</dbReference>
<feature type="binding site" evidence="18">
    <location>
        <position position="183"/>
    </location>
    <ligand>
        <name>Zn(2+)</name>
        <dbReference type="ChEBI" id="CHEBI:29105"/>
    </ligand>
</feature>
<comment type="similarity">
    <text evidence="6 18">Belongs to the sugar phosphate cyclases superfamily. Dehydroquinate synthase family.</text>
</comment>
<comment type="caution">
    <text evidence="21">The sequence shown here is derived from an EMBL/GenBank/DDBJ whole genome shotgun (WGS) entry which is preliminary data.</text>
</comment>
<evidence type="ECO:0000259" key="20">
    <source>
        <dbReference type="Pfam" id="PF24621"/>
    </source>
</evidence>